<dbReference type="EMBL" id="ABOX02000038">
    <property type="protein sequence ID" value="EEF58699.1"/>
    <property type="molecule type" value="Genomic_DNA"/>
</dbReference>
<feature type="domain" description="Xylose isomerase-like TIM barrel" evidence="1">
    <location>
        <begin position="18"/>
        <end position="253"/>
    </location>
</feature>
<dbReference type="InterPro" id="IPR001719">
    <property type="entry name" value="AP_endonuc_2"/>
</dbReference>
<proteinExistence type="predicted"/>
<dbReference type="InterPro" id="IPR013022">
    <property type="entry name" value="Xyl_isomerase-like_TIM-brl"/>
</dbReference>
<dbReference type="STRING" id="320771.Cflav_PD1795"/>
<dbReference type="GO" id="GO:0003677">
    <property type="term" value="F:DNA binding"/>
    <property type="evidence" value="ECO:0007669"/>
    <property type="project" value="InterPro"/>
</dbReference>
<dbReference type="GO" id="GO:0016853">
    <property type="term" value="F:isomerase activity"/>
    <property type="evidence" value="ECO:0007669"/>
    <property type="project" value="UniProtKB-KW"/>
</dbReference>
<keyword evidence="3" id="KW-1185">Reference proteome</keyword>
<accession>B9XN37</accession>
<keyword evidence="2" id="KW-0413">Isomerase</keyword>
<evidence type="ECO:0000313" key="2">
    <source>
        <dbReference type="EMBL" id="EEF58699.1"/>
    </source>
</evidence>
<dbReference type="GO" id="GO:0006281">
    <property type="term" value="P:DNA repair"/>
    <property type="evidence" value="ECO:0007669"/>
    <property type="project" value="InterPro"/>
</dbReference>
<dbReference type="RefSeq" id="WP_007417226.1">
    <property type="nucleotide sequence ID" value="NZ_ABOX02000038.1"/>
</dbReference>
<dbReference type="Pfam" id="PF01261">
    <property type="entry name" value="AP_endonuc_2"/>
    <property type="match status" value="1"/>
</dbReference>
<dbReference type="PANTHER" id="PTHR12110:SF21">
    <property type="entry name" value="XYLOSE ISOMERASE-LIKE TIM BARREL DOMAIN-CONTAINING PROTEIN"/>
    <property type="match status" value="1"/>
</dbReference>
<dbReference type="OrthoDB" id="9801960at2"/>
<dbReference type="PANTHER" id="PTHR12110">
    <property type="entry name" value="HYDROXYPYRUVATE ISOMERASE"/>
    <property type="match status" value="1"/>
</dbReference>
<protein>
    <submittedName>
        <fullName evidence="2">Xylose isomerase domain protein TIM barrel</fullName>
    </submittedName>
</protein>
<dbReference type="SUPFAM" id="SSF51658">
    <property type="entry name" value="Xylose isomerase-like"/>
    <property type="match status" value="1"/>
</dbReference>
<sequence>MLIGTMNHPAKDVIKEIEWIAGMGLEFVDLTLEPPAAALWNVDVEETRAVLKAHALPVVGHTAYYLPIASPFESVRRAAVEELKHCAEAFAKIGASWMNIHPDRNAPMHEKGFIIERNLQSLREINQTAQDVGVGLMIENLPGYYNTVQQLAPMLDAMPDLGFHLDLGHANLQVQHNSADELIATYGSRLRHVHFHDNKGDEKDLHLPLGTGNIDFRRYVRMLQKHGYDGTITLEVFTPDKHYLSYSRDVLRRLWNETSVGKVSAAAIATT</sequence>
<comment type="caution">
    <text evidence="2">The sequence shown here is derived from an EMBL/GenBank/DDBJ whole genome shotgun (WGS) entry which is preliminary data.</text>
</comment>
<dbReference type="AlphaFoldDB" id="B9XN37"/>
<dbReference type="Gene3D" id="3.20.20.150">
    <property type="entry name" value="Divalent-metal-dependent TIM barrel enzymes"/>
    <property type="match status" value="1"/>
</dbReference>
<organism evidence="2 3">
    <name type="scientific">Pedosphaera parvula (strain Ellin514)</name>
    <dbReference type="NCBI Taxonomy" id="320771"/>
    <lineage>
        <taxon>Bacteria</taxon>
        <taxon>Pseudomonadati</taxon>
        <taxon>Verrucomicrobiota</taxon>
        <taxon>Pedosphaerae</taxon>
        <taxon>Pedosphaerales</taxon>
        <taxon>Pedosphaeraceae</taxon>
        <taxon>Pedosphaera</taxon>
    </lineage>
</organism>
<gene>
    <name evidence="2" type="ORF">Cflav_PD1795</name>
</gene>
<name>B9XN37_PEDPL</name>
<reference evidence="2 3" key="1">
    <citation type="journal article" date="2011" name="J. Bacteriol.">
        <title>Genome sequence of 'Pedosphaera parvula' Ellin514, an aerobic Verrucomicrobial isolate from pasture soil.</title>
        <authorList>
            <person name="Kant R."/>
            <person name="van Passel M.W."/>
            <person name="Sangwan P."/>
            <person name="Palva A."/>
            <person name="Lucas S."/>
            <person name="Copeland A."/>
            <person name="Lapidus A."/>
            <person name="Glavina Del Rio T."/>
            <person name="Dalin E."/>
            <person name="Tice H."/>
            <person name="Bruce D."/>
            <person name="Goodwin L."/>
            <person name="Pitluck S."/>
            <person name="Chertkov O."/>
            <person name="Larimer F.W."/>
            <person name="Land M.L."/>
            <person name="Hauser L."/>
            <person name="Brettin T.S."/>
            <person name="Detter J.C."/>
            <person name="Han S."/>
            <person name="de Vos W.M."/>
            <person name="Janssen P.H."/>
            <person name="Smidt H."/>
        </authorList>
    </citation>
    <scope>NUCLEOTIDE SEQUENCE [LARGE SCALE GENOMIC DNA]</scope>
    <source>
        <strain evidence="2 3">Ellin514</strain>
    </source>
</reference>
<dbReference type="Proteomes" id="UP000003688">
    <property type="component" value="Unassembled WGS sequence"/>
</dbReference>
<evidence type="ECO:0000313" key="3">
    <source>
        <dbReference type="Proteomes" id="UP000003688"/>
    </source>
</evidence>
<dbReference type="SMART" id="SM00518">
    <property type="entry name" value="AP2Ec"/>
    <property type="match status" value="1"/>
</dbReference>
<dbReference type="GO" id="GO:0008270">
    <property type="term" value="F:zinc ion binding"/>
    <property type="evidence" value="ECO:0007669"/>
    <property type="project" value="InterPro"/>
</dbReference>
<evidence type="ECO:0000259" key="1">
    <source>
        <dbReference type="Pfam" id="PF01261"/>
    </source>
</evidence>
<dbReference type="InterPro" id="IPR050312">
    <property type="entry name" value="IolE/XylAMocC-like"/>
</dbReference>
<dbReference type="InterPro" id="IPR036237">
    <property type="entry name" value="Xyl_isomerase-like_sf"/>
</dbReference>